<proteinExistence type="predicted"/>
<dbReference type="EMBL" id="LHPJ01000042">
    <property type="protein sequence ID" value="KOO01804.1"/>
    <property type="molecule type" value="Genomic_DNA"/>
</dbReference>
<gene>
    <name evidence="1" type="ORF">AKJ17_18635</name>
</gene>
<protein>
    <submittedName>
        <fullName evidence="1">Uncharacterized protein</fullName>
    </submittedName>
</protein>
<organism evidence="1 2">
    <name type="scientific">Vibrio nereis</name>
    <dbReference type="NCBI Taxonomy" id="693"/>
    <lineage>
        <taxon>Bacteria</taxon>
        <taxon>Pseudomonadati</taxon>
        <taxon>Pseudomonadota</taxon>
        <taxon>Gammaproteobacteria</taxon>
        <taxon>Vibrionales</taxon>
        <taxon>Vibrionaceae</taxon>
        <taxon>Vibrio</taxon>
    </lineage>
</organism>
<dbReference type="PATRIC" id="fig|693.5.peg.3799"/>
<evidence type="ECO:0000313" key="1">
    <source>
        <dbReference type="EMBL" id="KOO01804.1"/>
    </source>
</evidence>
<sequence length="71" mass="8108">MKFNMSVNDNFASFFDEGSEIYIFVDSFDNENFDVRLGNISESELIGSISAKSDSELNSKLEELYRSFMEG</sequence>
<evidence type="ECO:0000313" key="2">
    <source>
        <dbReference type="Proteomes" id="UP000037515"/>
    </source>
</evidence>
<dbReference type="RefSeq" id="WP_025611452.1">
    <property type="nucleotide sequence ID" value="NZ_LHPJ01000042.1"/>
</dbReference>
<dbReference type="STRING" id="693.AKJ17_18635"/>
<accession>A0A0M0HI85</accession>
<reference evidence="2" key="1">
    <citation type="submission" date="2015-08" db="EMBL/GenBank/DDBJ databases">
        <title>Vibrio galatheae sp. nov., a novel member of the Vibrionaceae family isolated from the Solomon Islands.</title>
        <authorList>
            <person name="Giubergia S."/>
            <person name="Machado H."/>
            <person name="Mateiu R.V."/>
            <person name="Gram L."/>
        </authorList>
    </citation>
    <scope>NUCLEOTIDE SEQUENCE [LARGE SCALE GENOMIC DNA]</scope>
    <source>
        <strain evidence="2">DSM 19584</strain>
    </source>
</reference>
<keyword evidence="2" id="KW-1185">Reference proteome</keyword>
<dbReference type="Proteomes" id="UP000037515">
    <property type="component" value="Unassembled WGS sequence"/>
</dbReference>
<dbReference type="OrthoDB" id="5740371at2"/>
<name>A0A0M0HI85_VIBNE</name>
<comment type="caution">
    <text evidence="1">The sequence shown here is derived from an EMBL/GenBank/DDBJ whole genome shotgun (WGS) entry which is preliminary data.</text>
</comment>
<dbReference type="AlphaFoldDB" id="A0A0M0HI85"/>